<reference evidence="1" key="1">
    <citation type="journal article" date="2021" name="Nat. Commun.">
        <title>Genetic determinants of endophytism in the Arabidopsis root mycobiome.</title>
        <authorList>
            <person name="Mesny F."/>
            <person name="Miyauchi S."/>
            <person name="Thiergart T."/>
            <person name="Pickel B."/>
            <person name="Atanasova L."/>
            <person name="Karlsson M."/>
            <person name="Huettel B."/>
            <person name="Barry K.W."/>
            <person name="Haridas S."/>
            <person name="Chen C."/>
            <person name="Bauer D."/>
            <person name="Andreopoulos W."/>
            <person name="Pangilinan J."/>
            <person name="LaButti K."/>
            <person name="Riley R."/>
            <person name="Lipzen A."/>
            <person name="Clum A."/>
            <person name="Drula E."/>
            <person name="Henrissat B."/>
            <person name="Kohler A."/>
            <person name="Grigoriev I.V."/>
            <person name="Martin F.M."/>
            <person name="Hacquard S."/>
        </authorList>
    </citation>
    <scope>NUCLEOTIDE SEQUENCE</scope>
    <source>
        <strain evidence="1">MPI-SDFR-AT-0120</strain>
    </source>
</reference>
<sequence length="238" mass="28161">MQETHWSCNTFEVHYDLITEWSTEDFEQFFHPDLRSQDGPQDELGLAPFKHIRKLRVLVDSDNYSDGRLGNYTTMRGHWYHGDTCTFGQASMTELDHRLRSLYIFKGLGKLHVEMVVRTHLLTQKPHYGFRDDDERQFANMLQSMRDSFYELKHSGVRVTVALHNNCSSEPSTTWDITPRLVLNAEEWRSEKCDRDPTITVSDHYILNTCRQRLRGSLSDHLSRRWGVRHLLPWFDED</sequence>
<proteinExistence type="predicted"/>
<dbReference type="Proteomes" id="UP000813461">
    <property type="component" value="Unassembled WGS sequence"/>
</dbReference>
<dbReference type="AlphaFoldDB" id="A0A8K0QYA2"/>
<comment type="caution">
    <text evidence="1">The sequence shown here is derived from an EMBL/GenBank/DDBJ whole genome shotgun (WGS) entry which is preliminary data.</text>
</comment>
<evidence type="ECO:0000313" key="2">
    <source>
        <dbReference type="Proteomes" id="UP000813461"/>
    </source>
</evidence>
<name>A0A8K0QYA2_9PLEO</name>
<evidence type="ECO:0000313" key="1">
    <source>
        <dbReference type="EMBL" id="KAH7077392.1"/>
    </source>
</evidence>
<protein>
    <submittedName>
        <fullName evidence="1">Uncharacterized protein</fullName>
    </submittedName>
</protein>
<dbReference type="OrthoDB" id="3801226at2759"/>
<accession>A0A8K0QYA2</accession>
<dbReference type="EMBL" id="JAGMVJ010000018">
    <property type="protein sequence ID" value="KAH7077392.1"/>
    <property type="molecule type" value="Genomic_DNA"/>
</dbReference>
<gene>
    <name evidence="1" type="ORF">FB567DRAFT_149168</name>
</gene>
<keyword evidence="2" id="KW-1185">Reference proteome</keyword>
<organism evidence="1 2">
    <name type="scientific">Paraphoma chrysanthemicola</name>
    <dbReference type="NCBI Taxonomy" id="798071"/>
    <lineage>
        <taxon>Eukaryota</taxon>
        <taxon>Fungi</taxon>
        <taxon>Dikarya</taxon>
        <taxon>Ascomycota</taxon>
        <taxon>Pezizomycotina</taxon>
        <taxon>Dothideomycetes</taxon>
        <taxon>Pleosporomycetidae</taxon>
        <taxon>Pleosporales</taxon>
        <taxon>Pleosporineae</taxon>
        <taxon>Phaeosphaeriaceae</taxon>
        <taxon>Paraphoma</taxon>
    </lineage>
</organism>